<dbReference type="Gene3D" id="2.130.10.10">
    <property type="entry name" value="YVTN repeat-like/Quinoprotein amine dehydrogenase"/>
    <property type="match status" value="6"/>
</dbReference>
<keyword evidence="5" id="KW-0677">Repeat</keyword>
<dbReference type="OrthoDB" id="5594999at2759"/>
<sequence length="1376" mass="153001">MGVGCELRAGPYLGEISALEFLPLPSHLSAFPLLLAGTGSELLLYDVESGKLINSVHIFEGVRVHGIVVIEVSSPDFSVSVFGERRIKLFRIRVETMSSIDVDLVIEIPRFDHWVLDLCFLKVEGWLAVGLSDNSIALWDVKKNSLVARVRSPERCLLYSMRLWGDDIDALHVASGTIYNEIIVWKLCQSQTSLMNEHSDPIASYVKDAELPQQQYSAVHLFRLTGHEGSIFRIAWSSDGSKLMSVSDDRSARIWIIGGPRSDCGERGEQGEDNGGHALVSHTLFGHNARIWDCYISDSIVITASEDCTCRVWGMNGRQLLMIREHTGRGIWRCVYDQSSSLLVTAGFDSSIKARLCCSPSVEDTSQPRGLSEIKGQTETFGICAPKMTKQLGLMNSKSEYIRCLHFTQDNVLYVATNNGHLYHVNFLNPGDVRWTELVQLSEEAPIICMDLLVIKSSENSELYLDKEDIIALGDGKGKVTVLRIINGDLSPKLVSCFTWPAEKERQLLGIFWCKSLGCKCVFTTNPGGILKLWKIDHALESDANKINVAQTVSLIAVFTSCFGARIMCLDVSIREEVLVCGDQRGNLAIFPMSEDLVVTNSAERLVEIPLLCRFKGAHGISSVTSVVIATSDFKQAEIRTTGGDGCICYFRCGANKENLEFIGMKQVKELSTVQSVVTKPTTSSEDFTEGNYAIGFTSADFIMWDLINETKTLQISCGGWRRPYSYHIGAVPEYQNCFAYVKDQTIYINRLWVQVQERQLFPKVLHMQYHGREVHSMCFISSCFSRKYHDAWIATGCEDGTVRLTRYMPFDMENWRGSKLLGEHVGGSAVRSICFISRIYKFSSGTTYNSTRENTIHASTDSNENQSLLISVGAKQVLTSWLLEDKEVVSKEDFDKGLESADISSPCLNGFSSISFRWLSTYMPPRFTSTHRTVKLPEINEERNNSTIKSFPISDSQTAGCSTQKSRDNQVDLMDNDWRYLAVTGFLVKHVDSRLTVCFVVVSCSDATLSLRALVLPCRLWFDVALLVPQTSPVLALQHVVVPVHAPYRDNKQIGFAYFIISGSTDGNITFWDVTEAVEYFMQLTSKHQAELLVDWQKRPQTGRGSQGGRWWRSSIRQFSGKTSQDALNSNESGNNIDGLTADTPLKALFLEGNNSMCTQASSQTRSSITNLLPERRVSILPLEMREVQPLHVLKSVHQSGVNCLHVSEMKGSLNSNSGVGYCLVSGGDDQALHCVGFYFTSQMTNVDLSHIQSTDSVQEDPPPLQCTGFCDNIITKHGVQILFQGGIASAHSSAVKGIWTDGIWAFSTGLDQRIRCWNIDHHGKLTEKVHLIISVPEPEALSAIKFGSVGDKYQIAVGGRGMQVVEFSSSPDED</sequence>
<feature type="repeat" description="WD" evidence="7">
    <location>
        <begin position="224"/>
        <end position="255"/>
    </location>
</feature>
<dbReference type="SUPFAM" id="SSF50978">
    <property type="entry name" value="WD40 repeat-like"/>
    <property type="match status" value="3"/>
</dbReference>
<reference evidence="8" key="2">
    <citation type="journal article" date="2022" name="Hortic Res">
        <title>The genome of Dioscorea zingiberensis sheds light on the biosynthesis, origin and evolution of the medicinally important diosgenin saponins.</title>
        <authorList>
            <person name="Li Y."/>
            <person name="Tan C."/>
            <person name="Li Z."/>
            <person name="Guo J."/>
            <person name="Li S."/>
            <person name="Chen X."/>
            <person name="Wang C."/>
            <person name="Dai X."/>
            <person name="Yang H."/>
            <person name="Song W."/>
            <person name="Hou L."/>
            <person name="Xu J."/>
            <person name="Tong Z."/>
            <person name="Xu A."/>
            <person name="Yuan X."/>
            <person name="Wang W."/>
            <person name="Yang Q."/>
            <person name="Chen L."/>
            <person name="Sun Z."/>
            <person name="Wang K."/>
            <person name="Pan B."/>
            <person name="Chen J."/>
            <person name="Bao Y."/>
            <person name="Liu F."/>
            <person name="Qi X."/>
            <person name="Gang D.R."/>
            <person name="Wen J."/>
            <person name="Li J."/>
        </authorList>
    </citation>
    <scope>NUCLEOTIDE SEQUENCE</scope>
    <source>
        <strain evidence="8">Dzin_1.0</strain>
    </source>
</reference>
<dbReference type="Proteomes" id="UP001085076">
    <property type="component" value="Miscellaneous, Linkage group lg02"/>
</dbReference>
<dbReference type="GO" id="GO:0005737">
    <property type="term" value="C:cytoplasm"/>
    <property type="evidence" value="ECO:0007669"/>
    <property type="project" value="UniProtKB-SubCell"/>
</dbReference>
<dbReference type="InterPro" id="IPR001680">
    <property type="entry name" value="WD40_rpt"/>
</dbReference>
<name>A0A9D5CVW5_9LILI</name>
<dbReference type="SMART" id="SM00320">
    <property type="entry name" value="WD40"/>
    <property type="match status" value="11"/>
</dbReference>
<evidence type="ECO:0008006" key="10">
    <source>
        <dbReference type="Google" id="ProtNLM"/>
    </source>
</evidence>
<dbReference type="EMBL" id="JAGGNH010000002">
    <property type="protein sequence ID" value="KAJ0980531.1"/>
    <property type="molecule type" value="Genomic_DNA"/>
</dbReference>
<keyword evidence="3 7" id="KW-0853">WD repeat</keyword>
<keyword evidence="4" id="KW-0819">tRNA processing</keyword>
<evidence type="ECO:0000256" key="4">
    <source>
        <dbReference type="ARBA" id="ARBA00022694"/>
    </source>
</evidence>
<evidence type="ECO:0000256" key="2">
    <source>
        <dbReference type="ARBA" id="ARBA00022490"/>
    </source>
</evidence>
<protein>
    <recommendedName>
        <fullName evidence="10">WD repeat-containing protein 6</fullName>
    </recommendedName>
</protein>
<dbReference type="GO" id="GO:0030488">
    <property type="term" value="P:tRNA methylation"/>
    <property type="evidence" value="ECO:0007669"/>
    <property type="project" value="TreeGrafter"/>
</dbReference>
<keyword evidence="2" id="KW-0963">Cytoplasm</keyword>
<dbReference type="InterPro" id="IPR015943">
    <property type="entry name" value="WD40/YVTN_repeat-like_dom_sf"/>
</dbReference>
<evidence type="ECO:0000256" key="1">
    <source>
        <dbReference type="ARBA" id="ARBA00004496"/>
    </source>
</evidence>
<evidence type="ECO:0000256" key="3">
    <source>
        <dbReference type="ARBA" id="ARBA00022574"/>
    </source>
</evidence>
<evidence type="ECO:0000256" key="6">
    <source>
        <dbReference type="ARBA" id="ARBA00038255"/>
    </source>
</evidence>
<keyword evidence="9" id="KW-1185">Reference proteome</keyword>
<evidence type="ECO:0000313" key="9">
    <source>
        <dbReference type="Proteomes" id="UP001085076"/>
    </source>
</evidence>
<feature type="repeat" description="WD" evidence="7">
    <location>
        <begin position="1060"/>
        <end position="1075"/>
    </location>
</feature>
<comment type="similarity">
    <text evidence="6">Belongs to the WD repeat WDR6 family.</text>
</comment>
<comment type="subcellular location">
    <subcellularLocation>
        <location evidence="1">Cytoplasm</location>
    </subcellularLocation>
</comment>
<dbReference type="PANTHER" id="PTHR14344:SF3">
    <property type="entry name" value="WD REPEAT-CONTAINING PROTEIN 6"/>
    <property type="match status" value="1"/>
</dbReference>
<reference evidence="8" key="1">
    <citation type="submission" date="2021-03" db="EMBL/GenBank/DDBJ databases">
        <authorList>
            <person name="Li Z."/>
            <person name="Yang C."/>
        </authorList>
    </citation>
    <scope>NUCLEOTIDE SEQUENCE</scope>
    <source>
        <strain evidence="8">Dzin_1.0</strain>
        <tissue evidence="8">Leaf</tissue>
    </source>
</reference>
<gene>
    <name evidence="8" type="ORF">J5N97_008786</name>
</gene>
<dbReference type="PROSITE" id="PS50082">
    <property type="entry name" value="WD_REPEATS_2"/>
    <property type="match status" value="2"/>
</dbReference>
<evidence type="ECO:0000256" key="5">
    <source>
        <dbReference type="ARBA" id="ARBA00022737"/>
    </source>
</evidence>
<dbReference type="InterPro" id="IPR051973">
    <property type="entry name" value="tRNA_Anticodon_Mtase-Reg"/>
</dbReference>
<dbReference type="PANTHER" id="PTHR14344">
    <property type="entry name" value="WD REPEAT PROTEIN"/>
    <property type="match status" value="1"/>
</dbReference>
<evidence type="ECO:0000256" key="7">
    <source>
        <dbReference type="PROSITE-ProRule" id="PRU00221"/>
    </source>
</evidence>
<organism evidence="8 9">
    <name type="scientific">Dioscorea zingiberensis</name>
    <dbReference type="NCBI Taxonomy" id="325984"/>
    <lineage>
        <taxon>Eukaryota</taxon>
        <taxon>Viridiplantae</taxon>
        <taxon>Streptophyta</taxon>
        <taxon>Embryophyta</taxon>
        <taxon>Tracheophyta</taxon>
        <taxon>Spermatophyta</taxon>
        <taxon>Magnoliopsida</taxon>
        <taxon>Liliopsida</taxon>
        <taxon>Dioscoreales</taxon>
        <taxon>Dioscoreaceae</taxon>
        <taxon>Dioscorea</taxon>
    </lineage>
</organism>
<proteinExistence type="inferred from homology"/>
<dbReference type="PROSITE" id="PS50294">
    <property type="entry name" value="WD_REPEATS_REGION"/>
    <property type="match status" value="1"/>
</dbReference>
<dbReference type="Pfam" id="PF00400">
    <property type="entry name" value="WD40"/>
    <property type="match status" value="3"/>
</dbReference>
<dbReference type="InterPro" id="IPR036322">
    <property type="entry name" value="WD40_repeat_dom_sf"/>
</dbReference>
<evidence type="ECO:0000313" key="8">
    <source>
        <dbReference type="EMBL" id="KAJ0980531.1"/>
    </source>
</evidence>
<comment type="caution">
    <text evidence="8">The sequence shown here is derived from an EMBL/GenBank/DDBJ whole genome shotgun (WGS) entry which is preliminary data.</text>
</comment>
<accession>A0A9D5CVW5</accession>